<dbReference type="Gene3D" id="2.20.28.160">
    <property type="match status" value="1"/>
</dbReference>
<dbReference type="Proteomes" id="UP000619293">
    <property type="component" value="Unassembled WGS sequence"/>
</dbReference>
<dbReference type="RefSeq" id="WP_120319601.1">
    <property type="nucleotide sequence ID" value="NZ_BAAALB010000009.1"/>
</dbReference>
<gene>
    <name evidence="1" type="ORF">Cch02nite_36600</name>
</gene>
<dbReference type="EMBL" id="BONG01000021">
    <property type="protein sequence ID" value="GIF90216.1"/>
    <property type="molecule type" value="Genomic_DNA"/>
</dbReference>
<evidence type="ECO:0000313" key="2">
    <source>
        <dbReference type="Proteomes" id="UP000619293"/>
    </source>
</evidence>
<keyword evidence="2" id="KW-1185">Reference proteome</keyword>
<accession>A0A8J3JSD9</accession>
<dbReference type="AlphaFoldDB" id="A0A8J3JSD9"/>
<protein>
    <submittedName>
        <fullName evidence="1">Lysine biosynthesis protein LysW</fullName>
    </submittedName>
</protein>
<sequence length="59" mass="6378">MTTMTVQACPECEGPVNVADSVRLSEILECGDCRSELEIVALNPTVLALAPEIEEDWGE</sequence>
<name>A0A8J3JSD9_9ACTN</name>
<reference evidence="1 2" key="1">
    <citation type="submission" date="2021-01" db="EMBL/GenBank/DDBJ databases">
        <title>Whole genome shotgun sequence of Catellatospora chokoriensis NBRC 107358.</title>
        <authorList>
            <person name="Komaki H."/>
            <person name="Tamura T."/>
        </authorList>
    </citation>
    <scope>NUCLEOTIDE SEQUENCE [LARGE SCALE GENOMIC DNA]</scope>
    <source>
        <strain evidence="1 2">NBRC 107358</strain>
    </source>
</reference>
<dbReference type="Pfam" id="PF21344">
    <property type="entry name" value="Zn_ribbon_LysW"/>
    <property type="match status" value="1"/>
</dbReference>
<organism evidence="1 2">
    <name type="scientific">Catellatospora chokoriensis</name>
    <dbReference type="NCBI Taxonomy" id="310353"/>
    <lineage>
        <taxon>Bacteria</taxon>
        <taxon>Bacillati</taxon>
        <taxon>Actinomycetota</taxon>
        <taxon>Actinomycetes</taxon>
        <taxon>Micromonosporales</taxon>
        <taxon>Micromonosporaceae</taxon>
        <taxon>Catellatospora</taxon>
    </lineage>
</organism>
<dbReference type="InterPro" id="IPR005906">
    <property type="entry name" value="LysW"/>
</dbReference>
<proteinExistence type="predicted"/>
<comment type="caution">
    <text evidence="1">The sequence shown here is derived from an EMBL/GenBank/DDBJ whole genome shotgun (WGS) entry which is preliminary data.</text>
</comment>
<evidence type="ECO:0000313" key="1">
    <source>
        <dbReference type="EMBL" id="GIF90216.1"/>
    </source>
</evidence>